<evidence type="ECO:0000256" key="1">
    <source>
        <dbReference type="ARBA" id="ARBA00004651"/>
    </source>
</evidence>
<reference evidence="9 10" key="1">
    <citation type="journal article" date="2015" name="Nature">
        <title>rRNA introns, odd ribosomes, and small enigmatic genomes across a large radiation of phyla.</title>
        <authorList>
            <person name="Brown C.T."/>
            <person name="Hug L.A."/>
            <person name="Thomas B.C."/>
            <person name="Sharon I."/>
            <person name="Castelle C.J."/>
            <person name="Singh A."/>
            <person name="Wilkins M.J."/>
            <person name="Williams K.H."/>
            <person name="Banfield J.F."/>
        </authorList>
    </citation>
    <scope>NUCLEOTIDE SEQUENCE [LARGE SCALE GENOMIC DNA]</scope>
</reference>
<dbReference type="AlphaFoldDB" id="A0A0G0CVL5"/>
<dbReference type="PATRIC" id="fig|1618727.3.peg.101"/>
<dbReference type="InterPro" id="IPR018076">
    <property type="entry name" value="T2SS_GspF_dom"/>
</dbReference>
<evidence type="ECO:0000256" key="2">
    <source>
        <dbReference type="ARBA" id="ARBA00005745"/>
    </source>
</evidence>
<accession>A0A0G0CVL5</accession>
<comment type="subcellular location">
    <subcellularLocation>
        <location evidence="1">Cell membrane</location>
        <topology evidence="1">Multi-pass membrane protein</topology>
    </subcellularLocation>
</comment>
<sequence length="403" mass="44602">MKFHYIAINASGRTIEGNYEADNSLDVLKYLTSQGLKPLSLKILKEVEGGVVFRIFKKSVSLSDKIFLTKYLSLMLKIGTDLFKAIDILIADFDNQSLKALLIEIRLGLEKGQPFYNVFAKHPNIFSPVFVNLIKAGEASGNLENVLEQLSISLQRDQDLKNKIKAAITYPIILAIVSIFVLIFLISFALPKIANVFNSGGFEPPAFSKFVFSISLFAGDYVWFIVGLFILIIFAGWFFAAKTLAGKKIFYRFITKLPAVGAVFKKIALQRFVSMLSALLSAGMPILNSLEITADAVGSEEIKSALFRISREGISKGMTIGEAFRREPVFPRMVVNLMAISEKAGHIESMLSTMGDFYESEIESSIKGLVSFLEPVLLMVIGLVIAFIALSIIVPIYQLVGQF</sequence>
<keyword evidence="6 7" id="KW-0472">Membrane</keyword>
<evidence type="ECO:0000256" key="7">
    <source>
        <dbReference type="SAM" id="Phobius"/>
    </source>
</evidence>
<evidence type="ECO:0000256" key="4">
    <source>
        <dbReference type="ARBA" id="ARBA00022692"/>
    </source>
</evidence>
<dbReference type="PANTHER" id="PTHR30012:SF0">
    <property type="entry name" value="TYPE II SECRETION SYSTEM PROTEIN F-RELATED"/>
    <property type="match status" value="1"/>
</dbReference>
<dbReference type="EMBL" id="LBQW01000004">
    <property type="protein sequence ID" value="KKP85899.1"/>
    <property type="molecule type" value="Genomic_DNA"/>
</dbReference>
<evidence type="ECO:0000313" key="10">
    <source>
        <dbReference type="Proteomes" id="UP000186383"/>
    </source>
</evidence>
<dbReference type="InterPro" id="IPR003004">
    <property type="entry name" value="GspF/PilC"/>
</dbReference>
<evidence type="ECO:0000256" key="6">
    <source>
        <dbReference type="ARBA" id="ARBA00023136"/>
    </source>
</evidence>
<feature type="transmembrane region" description="Helical" evidence="7">
    <location>
        <begin position="376"/>
        <end position="400"/>
    </location>
</feature>
<keyword evidence="3" id="KW-1003">Cell membrane</keyword>
<dbReference type="PRINTS" id="PR00812">
    <property type="entry name" value="BCTERIALGSPF"/>
</dbReference>
<evidence type="ECO:0000256" key="5">
    <source>
        <dbReference type="ARBA" id="ARBA00022989"/>
    </source>
</evidence>
<keyword evidence="5 7" id="KW-1133">Transmembrane helix</keyword>
<feature type="transmembrane region" description="Helical" evidence="7">
    <location>
        <begin position="210"/>
        <end position="240"/>
    </location>
</feature>
<dbReference type="Gene3D" id="1.20.81.30">
    <property type="entry name" value="Type II secretion system (T2SS), domain F"/>
    <property type="match status" value="2"/>
</dbReference>
<dbReference type="GO" id="GO:0005886">
    <property type="term" value="C:plasma membrane"/>
    <property type="evidence" value="ECO:0007669"/>
    <property type="project" value="UniProtKB-SubCell"/>
</dbReference>
<dbReference type="InterPro" id="IPR042094">
    <property type="entry name" value="T2SS_GspF_sf"/>
</dbReference>
<gene>
    <name evidence="9" type="ORF">UR88_C0004G0006</name>
</gene>
<dbReference type="Pfam" id="PF00482">
    <property type="entry name" value="T2SSF"/>
    <property type="match status" value="2"/>
</dbReference>
<comment type="caution">
    <text evidence="9">The sequence shown here is derived from an EMBL/GenBank/DDBJ whole genome shotgun (WGS) entry which is preliminary data.</text>
</comment>
<feature type="domain" description="Type II secretion system protein GspF" evidence="8">
    <location>
        <begin position="69"/>
        <end position="191"/>
    </location>
</feature>
<evidence type="ECO:0000256" key="3">
    <source>
        <dbReference type="ARBA" id="ARBA00022475"/>
    </source>
</evidence>
<feature type="domain" description="Type II secretion system protein GspF" evidence="8">
    <location>
        <begin position="272"/>
        <end position="395"/>
    </location>
</feature>
<dbReference type="PANTHER" id="PTHR30012">
    <property type="entry name" value="GENERAL SECRETION PATHWAY PROTEIN"/>
    <property type="match status" value="1"/>
</dbReference>
<evidence type="ECO:0000259" key="8">
    <source>
        <dbReference type="Pfam" id="PF00482"/>
    </source>
</evidence>
<proteinExistence type="inferred from homology"/>
<protein>
    <submittedName>
        <fullName evidence="9">Tfp pilus biogenesis protein PilC</fullName>
    </submittedName>
</protein>
<organism evidence="9 10">
    <name type="scientific">Candidatus Nomurabacteria bacterium GW2011_GWA1_35_8</name>
    <dbReference type="NCBI Taxonomy" id="1618727"/>
    <lineage>
        <taxon>Bacteria</taxon>
        <taxon>Candidatus Nomuraibacteriota</taxon>
    </lineage>
</organism>
<feature type="transmembrane region" description="Helical" evidence="7">
    <location>
        <begin position="168"/>
        <end position="190"/>
    </location>
</feature>
<name>A0A0G0CVL5_9BACT</name>
<keyword evidence="4 7" id="KW-0812">Transmembrane</keyword>
<comment type="similarity">
    <text evidence="2">Belongs to the GSP F family.</text>
</comment>
<dbReference type="Proteomes" id="UP000186383">
    <property type="component" value="Unassembled WGS sequence"/>
</dbReference>
<evidence type="ECO:0000313" key="9">
    <source>
        <dbReference type="EMBL" id="KKP85899.1"/>
    </source>
</evidence>